<gene>
    <name evidence="2" type="ORF">S01H1_45967</name>
</gene>
<proteinExistence type="predicted"/>
<name>X0UF03_9ZZZZ</name>
<feature type="compositionally biased region" description="Polar residues" evidence="1">
    <location>
        <begin position="1"/>
        <end position="27"/>
    </location>
</feature>
<sequence>STNVYSDMSELQSNSEHAQKSTISDILTSDKHKVKGQWDK</sequence>
<evidence type="ECO:0000256" key="1">
    <source>
        <dbReference type="SAM" id="MobiDB-lite"/>
    </source>
</evidence>
<protein>
    <submittedName>
        <fullName evidence="2">Uncharacterized protein</fullName>
    </submittedName>
</protein>
<dbReference type="AlphaFoldDB" id="X0UF03"/>
<accession>X0UF03</accession>
<comment type="caution">
    <text evidence="2">The sequence shown here is derived from an EMBL/GenBank/DDBJ whole genome shotgun (WGS) entry which is preliminary data.</text>
</comment>
<feature type="non-terminal residue" evidence="2">
    <location>
        <position position="1"/>
    </location>
</feature>
<evidence type="ECO:0000313" key="2">
    <source>
        <dbReference type="EMBL" id="GAG04185.1"/>
    </source>
</evidence>
<reference evidence="2" key="1">
    <citation type="journal article" date="2014" name="Front. Microbiol.">
        <title>High frequency of phylogenetically diverse reductive dehalogenase-homologous genes in deep subseafloor sedimentary metagenomes.</title>
        <authorList>
            <person name="Kawai M."/>
            <person name="Futagami T."/>
            <person name="Toyoda A."/>
            <person name="Takaki Y."/>
            <person name="Nishi S."/>
            <person name="Hori S."/>
            <person name="Arai W."/>
            <person name="Tsubouchi T."/>
            <person name="Morono Y."/>
            <person name="Uchiyama I."/>
            <person name="Ito T."/>
            <person name="Fujiyama A."/>
            <person name="Inagaki F."/>
            <person name="Takami H."/>
        </authorList>
    </citation>
    <scope>NUCLEOTIDE SEQUENCE</scope>
    <source>
        <strain evidence="2">Expedition CK06-06</strain>
    </source>
</reference>
<dbReference type="EMBL" id="BARS01029409">
    <property type="protein sequence ID" value="GAG04185.1"/>
    <property type="molecule type" value="Genomic_DNA"/>
</dbReference>
<organism evidence="2">
    <name type="scientific">marine sediment metagenome</name>
    <dbReference type="NCBI Taxonomy" id="412755"/>
    <lineage>
        <taxon>unclassified sequences</taxon>
        <taxon>metagenomes</taxon>
        <taxon>ecological metagenomes</taxon>
    </lineage>
</organism>
<feature type="compositionally biased region" description="Basic and acidic residues" evidence="1">
    <location>
        <begin position="28"/>
        <end position="40"/>
    </location>
</feature>
<feature type="region of interest" description="Disordered" evidence="1">
    <location>
        <begin position="1"/>
        <end position="40"/>
    </location>
</feature>